<evidence type="ECO:0000313" key="1">
    <source>
        <dbReference type="EMBL" id="SCD20007.1"/>
    </source>
</evidence>
<dbReference type="GO" id="GO:0008237">
    <property type="term" value="F:metallopeptidase activity"/>
    <property type="evidence" value="ECO:0007669"/>
    <property type="project" value="InterPro"/>
</dbReference>
<gene>
    <name evidence="1" type="ORF">PSM36_1183</name>
</gene>
<dbReference type="SUPFAM" id="SSF55486">
    <property type="entry name" value="Metalloproteases ('zincins'), catalytic domain"/>
    <property type="match status" value="1"/>
</dbReference>
<dbReference type="EMBL" id="LT605205">
    <property type="protein sequence ID" value="SCD20007.1"/>
    <property type="molecule type" value="Genomic_DNA"/>
</dbReference>
<dbReference type="KEGG" id="psac:PSM36_1183"/>
<organism evidence="1 2">
    <name type="scientific">Proteiniphilum saccharofermentans</name>
    <dbReference type="NCBI Taxonomy" id="1642647"/>
    <lineage>
        <taxon>Bacteria</taxon>
        <taxon>Pseudomonadati</taxon>
        <taxon>Bacteroidota</taxon>
        <taxon>Bacteroidia</taxon>
        <taxon>Bacteroidales</taxon>
        <taxon>Dysgonomonadaceae</taxon>
        <taxon>Proteiniphilum</taxon>
    </lineage>
</organism>
<dbReference type="InterPro" id="IPR024079">
    <property type="entry name" value="MetalloPept_cat_dom_sf"/>
</dbReference>
<dbReference type="Gene3D" id="3.40.390.10">
    <property type="entry name" value="Collagenase (Catalytic Domain)"/>
    <property type="match status" value="1"/>
</dbReference>
<sequence length="269" mass="30789">MKTVLLVVFLLFFCGSEFAQSLFYAELWYKVGTVPPELGIDPFYKKYLDAGGITVVSSENVSDEALIQTQRIITVMLSKRPDVKQAMVENGCKVMIIGRNEEVCDLPEYAHICDTPENRSYWNKRARGFGGAPEDTFSASFGEENMLCLEGDRYKGESILVHEFAHLIHMVGIVGINPDFDTELEMLRQHAIEKGRWENTYAITNKEEYFAESVQTFFDCNRYSEIPNGVHNAINTREKLKTYDPEMYELLLRYFPESDLGLCDGNYSN</sequence>
<dbReference type="Proteomes" id="UP000187464">
    <property type="component" value="Chromosome I"/>
</dbReference>
<dbReference type="AlphaFoldDB" id="A0A1R3T620"/>
<dbReference type="STRING" id="1642647.PSM36_1183"/>
<evidence type="ECO:0000313" key="2">
    <source>
        <dbReference type="Proteomes" id="UP000187464"/>
    </source>
</evidence>
<keyword evidence="2" id="KW-1185">Reference proteome</keyword>
<proteinExistence type="predicted"/>
<dbReference type="RefSeq" id="WP_076929662.1">
    <property type="nucleotide sequence ID" value="NZ_LT605205.1"/>
</dbReference>
<accession>A0A1R3T620</accession>
<reference evidence="1 2" key="1">
    <citation type="submission" date="2016-08" db="EMBL/GenBank/DDBJ databases">
        <authorList>
            <person name="Seilhamer J.J."/>
        </authorList>
    </citation>
    <scope>NUCLEOTIDE SEQUENCE [LARGE SCALE GENOMIC DNA]</scope>
    <source>
        <strain evidence="1">M3/6</strain>
    </source>
</reference>
<protein>
    <submittedName>
        <fullName evidence="1">Uncharacterized protein</fullName>
    </submittedName>
</protein>
<name>A0A1R3T620_9BACT</name>